<gene>
    <name evidence="6" type="ORF">H6B30_08050</name>
</gene>
<dbReference type="Proteomes" id="UP000764045">
    <property type="component" value="Unassembled WGS sequence"/>
</dbReference>
<feature type="compositionally biased region" description="Gly residues" evidence="2">
    <location>
        <begin position="1393"/>
        <end position="1404"/>
    </location>
</feature>
<dbReference type="InterPro" id="IPR032812">
    <property type="entry name" value="SbsA_Ig"/>
</dbReference>
<feature type="region of interest" description="Disordered" evidence="2">
    <location>
        <begin position="1393"/>
        <end position="1416"/>
    </location>
</feature>
<keyword evidence="1 3" id="KW-0732">Signal</keyword>
<dbReference type="InterPro" id="IPR008969">
    <property type="entry name" value="CarboxyPept-like_regulatory"/>
</dbReference>
<evidence type="ECO:0000256" key="1">
    <source>
        <dbReference type="ARBA" id="ARBA00022729"/>
    </source>
</evidence>
<sequence>MQARHFALTIFALLAGVLSALAQGNTLSIPDVSVAQGRSIDLPVNLDNSEDVVAVQFTLYVPEGISLDAATAALTDRSDGHSVTMKQMAANKYMAMVFSPTNKPLKGRTGSLLTVGLTADERLGDDSQLRFVLEDVVISARDGSNVATGFSAGSITISHSADLEVSAVVADASAVSPGDRLNVAWRVRNIGQAATTAGWSEQIYLASPGGESKLAGTVYYDGTLAAGGTLSRQAEIGIPEQPGISGEATVRVKLVPASDTGEPSWMLANNEASAASALTVSRKLLLSPDTIRTEEAARSLRLLLTRTGSRLAEETFAIGCTADERVSVPPSATIRAGQSGTYITVTVTPNGKADADSTVRLTAGGNGYDDVAGIIVIEDDRRPALTLAASAPDVTEGGTLGLTVSAPKAVTKDTEIIIACDKPAMFSIPSPVIIKQGEASATATVGAIDNDIPDVEQVVTFTAAAPGYDAATLNTTLIDNDVPMLQMQLEPTAVSEADGPLAVTATLRRTSNIDKRVTIHFSDDSEGGLYYAGRSVVMEPGQAEATICLGPIDNTDADGERTYSVSAGVYIASCSCSAGAGASAGVASAPLTVYDDDGPALSLSASASVVAEGGTMAVTVGRNTVTDKPLTVSLASDHSEGISFPKSVEIPAGAASATFDIVAEANAVAGDGFVGALQASADGFSGATLRFVVTDRTLPDAQITAIEVSPAEASAGDTVSVALTIANTGVRPLPLHTRIDIFAGEGLSPALNAYLQSPIEAGGHAMLTRKVRLPDGVGRHNVYAVANPDRAVDEAIYTNNTSQPAEVNVCAPFSATVSTDKKVYARGETVVISGRTEGGKTGQKQVEVYVVNNGYRHTINATTADDGTFSVQFTPFDLQTGRFSVGACYPGEGLTDAQCAFDVNGMRLSSSGYVTAEVTLGVPHSGTIGIDNPGSTTLTGVKAEVTGKPEGCDVKLECGESVDGGGTMSLGYTITGNAVSEGNEWEKIGIRVSSADCEPLETTIYYYCRSPKGKLQASTKSITTTMTKGQTRDYPVTITNIGSGNTGDISLALPSGGWMTAATPMQMPALAPGESATIHLLLEPTDGQQLNVPVTGRIGINCANGDGLPVAFSITPVSEATGTLVVDVCDEWTYNTAEAPHVAGAEVVIKDVNTGAVIANGTTGTDGIFTKVLPEGYYNLCVTADKHDAYSNNIMVDPGVETRKVVDISYRAIEVSYELVETEIEDEYIIENIVKFETNVPKPVVVIEGPSSIDGDNMAAGDQRLVYFTLTNHGLVRTENVRFNLPAPTDEWLFEALADTGPFPLGANQSVQIPVLITRYPNGGQRARDKRRASPQQIMNGCMAQMEANYKIICGTKLYDNVSAHRMAMKACATSAILNAIGQAFGGSGSWGGLGGPNGSGGGNADAVETTQPVESNNDKTICDPCYAELLENNLNDLFDMIPVVGWVNDGATLAYDCARAKAENRPYSLRDSVLAKIRDYAIEGFGDAYGAYKDYNTPPGEYDDLIETVEGMLENIDNINKHLDEYKKCKARQAQQGGPKRSRQDGGLPTTAQPADGNASGNSWIDALADAAADFREELEAWKAVKLELFGDSVWYTSPDPTIGAFWQHAIDQHVEGQPLDAEALMPYKPESVTEAQLRALVERLNGNSAGNAPDTEVLMASARLIKDSEATAIGEGFQSMQDRFFKASHEFLERTEEESSSVCSSITLRFEQRMTFTRQAFRGTLTVFNGNEDTPMRDVKLTLRVNNTEGDIATANEFQVGLESIDGFNGKAELGAGWELAPGATGKATILYIPTKHAAPTEPTDYVFSGSLSYTDPYNGLTATREIYPVTLTVNPTPDLKLTYFMQRDVYGDDPLTEAVEPSEEAEFALLIDNVGNGDATNLRIVTKQPEIIDNEKGLAIDFQLTGSSLNGADKVMALGGDAYTDFGTIKAKGQAYAQWWITSSLLGHFTEYDVKATHVTSYGNPNLSLLNEVTVHELIRSIDASAENDTITGFMTNDIADADDTPDMLYLTDGTTEQVEPAAGATITQTSETTYELAVTPSAGGWNYGNLVDPTYGRARLRGVTRTNDGKPMCLRNFWQTDRTLRDGLEPLYENRIHFADNFNSGVPCTYELTFEPQADLPLEVASIEGVPTEVAFKPVETIDVMFNKHIDPSTFTADDITMSVQGESLDASLIGISTEDNKTFRLNLGRLNAVAGNGYYMLTVQTAMITDAEGYQGTTGKSAGWTMFRDGLVSIDTEVSPARAGKIVLTTSPATAAANATATQENGGKAGYGTTVAMKAIPEQGYKFDNWTLNGETVTSDSVIEHTATDNIDVVANFKAAAYHVTVASDEGGSVTGSGSGIYDYSDTLKLEAVADEDYMLWCWTVNGDTIEAKDRLTVEVNGKTDIAAHFKRSTYRQTFRLFEGWNWLSSYLGESIDAGNFKYASTILGHDGKSILPDGPDDGEEKHALEPGHGYKIEAAVPFVVNASGKLYDLAEQPIAVAAGWNWISCPLDIESPLAAITNATEGDFITAQEGFAEFADGRWIGTIATLVPGNGYLYKSVDAKALAIDTCRLSATPATVVADERIDMRKYPSTMNITAIIYRNEAVLDGDDWRIVAFAGNECRGVSRMVGGRHCLTVYGNGAEPEPLSFVVENISTGDGYSVDESLAFTDDVAGSRKSPLAFTMGEWLSIDEMLADGLKLKVYTIAGTLVTNEGTRETLKRLPRGVYIIEGRKYIVR</sequence>
<keyword evidence="7" id="KW-1185">Reference proteome</keyword>
<dbReference type="InterPro" id="IPR038081">
    <property type="entry name" value="CalX-like_sf"/>
</dbReference>
<name>A0A938WNC0_9BACT</name>
<dbReference type="Pfam" id="PF13205">
    <property type="entry name" value="Big_5"/>
    <property type="match status" value="1"/>
</dbReference>
<comment type="caution">
    <text evidence="6">The sequence shown here is derived from an EMBL/GenBank/DDBJ whole genome shotgun (WGS) entry which is preliminary data.</text>
</comment>
<dbReference type="Gene3D" id="2.60.40.680">
    <property type="match status" value="1"/>
</dbReference>
<dbReference type="RefSeq" id="WP_205109401.1">
    <property type="nucleotide sequence ID" value="NZ_JACJJL010000011.1"/>
</dbReference>
<dbReference type="Gene3D" id="2.60.40.10">
    <property type="entry name" value="Immunoglobulins"/>
    <property type="match status" value="2"/>
</dbReference>
<feature type="region of interest" description="Disordered" evidence="2">
    <location>
        <begin position="1531"/>
        <end position="1562"/>
    </location>
</feature>
<feature type="domain" description="Bacterial repeat" evidence="5">
    <location>
        <begin position="2327"/>
        <end position="2397"/>
    </location>
</feature>
<dbReference type="SUPFAM" id="SSF49464">
    <property type="entry name" value="Carboxypeptidase regulatory domain-like"/>
    <property type="match status" value="1"/>
</dbReference>
<accession>A0A938WNC0</accession>
<reference evidence="6 7" key="1">
    <citation type="journal article" date="2021" name="Sci. Rep.">
        <title>The distribution of antibiotic resistance genes in chicken gut microbiota commensals.</title>
        <authorList>
            <person name="Juricova H."/>
            <person name="Matiasovicova J."/>
            <person name="Kubasova T."/>
            <person name="Cejkova D."/>
            <person name="Rychlik I."/>
        </authorList>
    </citation>
    <scope>NUCLEOTIDE SEQUENCE [LARGE SCALE GENOMIC DNA]</scope>
    <source>
        <strain evidence="6 7">An819</strain>
    </source>
</reference>
<organism evidence="6 7">
    <name type="scientific">Marseilla massiliensis</name>
    <dbReference type="NCBI Taxonomy" id="1841864"/>
    <lineage>
        <taxon>Bacteria</taxon>
        <taxon>Pseudomonadati</taxon>
        <taxon>Bacteroidota</taxon>
        <taxon>Bacteroidia</taxon>
        <taxon>Bacteroidales</taxon>
        <taxon>Prevotellaceae</taxon>
        <taxon>Marseilla</taxon>
    </lineage>
</organism>
<evidence type="ECO:0000256" key="2">
    <source>
        <dbReference type="SAM" id="MobiDB-lite"/>
    </source>
</evidence>
<feature type="domain" description="Bacterial repeat" evidence="5">
    <location>
        <begin position="2258"/>
        <end position="2325"/>
    </location>
</feature>
<feature type="domain" description="SbsA Ig-like" evidence="4">
    <location>
        <begin position="2125"/>
        <end position="2225"/>
    </location>
</feature>
<feature type="signal peptide" evidence="3">
    <location>
        <begin position="1"/>
        <end position="22"/>
    </location>
</feature>
<evidence type="ECO:0000259" key="4">
    <source>
        <dbReference type="Pfam" id="PF13205"/>
    </source>
</evidence>
<evidence type="ECO:0000259" key="5">
    <source>
        <dbReference type="Pfam" id="PF18998"/>
    </source>
</evidence>
<dbReference type="InterPro" id="IPR013783">
    <property type="entry name" value="Ig-like_fold"/>
</dbReference>
<protein>
    <submittedName>
        <fullName evidence="6">Uncharacterized protein</fullName>
    </submittedName>
</protein>
<evidence type="ECO:0000313" key="7">
    <source>
        <dbReference type="Proteomes" id="UP000764045"/>
    </source>
</evidence>
<evidence type="ECO:0000313" key="6">
    <source>
        <dbReference type="EMBL" id="MBM6661700.1"/>
    </source>
</evidence>
<feature type="chain" id="PRO_5037161247" evidence="3">
    <location>
        <begin position="23"/>
        <end position="2724"/>
    </location>
</feature>
<dbReference type="Gene3D" id="2.60.40.1120">
    <property type="entry name" value="Carboxypeptidase-like, regulatory domain"/>
    <property type="match status" value="1"/>
</dbReference>
<dbReference type="Pfam" id="PF18998">
    <property type="entry name" value="Flg_new_2"/>
    <property type="match status" value="2"/>
</dbReference>
<dbReference type="InterPro" id="IPR044060">
    <property type="entry name" value="Bacterial_rp_domain"/>
</dbReference>
<dbReference type="SUPFAM" id="SSF141072">
    <property type="entry name" value="CalX-like"/>
    <property type="match status" value="1"/>
</dbReference>
<evidence type="ECO:0000256" key="3">
    <source>
        <dbReference type="SAM" id="SignalP"/>
    </source>
</evidence>
<dbReference type="EMBL" id="JACJJL010000011">
    <property type="protein sequence ID" value="MBM6661700.1"/>
    <property type="molecule type" value="Genomic_DNA"/>
</dbReference>
<proteinExistence type="predicted"/>